<gene>
    <name evidence="1" type="ORF">UX48_C0009G0007</name>
</gene>
<comment type="caution">
    <text evidence="1">The sequence shown here is derived from an EMBL/GenBank/DDBJ whole genome shotgun (WGS) entry which is preliminary data.</text>
</comment>
<evidence type="ECO:0008006" key="3">
    <source>
        <dbReference type="Google" id="ProtNLM"/>
    </source>
</evidence>
<dbReference type="Proteomes" id="UP000034067">
    <property type="component" value="Unassembled WGS sequence"/>
</dbReference>
<protein>
    <recommendedName>
        <fullName evidence="3">PpiC-type peptidyl-prolyl cis-trans isomerase</fullName>
    </recommendedName>
</protein>
<evidence type="ECO:0000313" key="1">
    <source>
        <dbReference type="EMBL" id="KKU36246.1"/>
    </source>
</evidence>
<organism evidence="1 2">
    <name type="scientific">Candidatus Azambacteria bacterium GW2011_GWB1_46_27</name>
    <dbReference type="NCBI Taxonomy" id="1618617"/>
    <lineage>
        <taxon>Bacteria</taxon>
        <taxon>Candidatus Azamiibacteriota</taxon>
    </lineage>
</organism>
<dbReference type="AlphaFoldDB" id="A0A0G1PTW2"/>
<dbReference type="EMBL" id="LCMJ01000009">
    <property type="protein sequence ID" value="KKU36246.1"/>
    <property type="molecule type" value="Genomic_DNA"/>
</dbReference>
<evidence type="ECO:0000313" key="2">
    <source>
        <dbReference type="Proteomes" id="UP000034067"/>
    </source>
</evidence>
<accession>A0A0G1PTW2</accession>
<reference evidence="1 2" key="1">
    <citation type="journal article" date="2015" name="Nature">
        <title>rRNA introns, odd ribosomes, and small enigmatic genomes across a large radiation of phyla.</title>
        <authorList>
            <person name="Brown C.T."/>
            <person name="Hug L.A."/>
            <person name="Thomas B.C."/>
            <person name="Sharon I."/>
            <person name="Castelle C.J."/>
            <person name="Singh A."/>
            <person name="Wilkins M.J."/>
            <person name="Williams K.H."/>
            <person name="Banfield J.F."/>
        </authorList>
    </citation>
    <scope>NUCLEOTIDE SEQUENCE [LARGE SCALE GENOMIC DNA]</scope>
</reference>
<sequence length="195" mass="22287">MPKKIIIICAVVAILIAGYAAALKKFYPVAMIGFRPVWNFDFKENVRAAQQFYEIQGAGRPALQIDWSGEERKKISAEIEKKVILTMVENELLRVALKGDEFKGIEEEADKTVDDLLSVKGNSDDLAKGLQLLYGWDLAEARKRLLEPQARREALAEKLKKDNIDFENWLSEQKRQTAIWIFSIGRWNKETGMVD</sequence>
<proteinExistence type="predicted"/>
<name>A0A0G1PTW2_9BACT</name>